<dbReference type="EMBL" id="ATFQ01000040">
    <property type="protein sequence ID" value="EPQ20989.1"/>
    <property type="molecule type" value="Genomic_DNA"/>
</dbReference>
<dbReference type="AlphaFoldDB" id="A0A829HM62"/>
<protein>
    <submittedName>
        <fullName evidence="1">Uncharacterized protein</fullName>
    </submittedName>
</protein>
<evidence type="ECO:0000313" key="1">
    <source>
        <dbReference type="EMBL" id="EPQ20989.1"/>
    </source>
</evidence>
<sequence>MVAPVGAGADVLLSIAVHEVPALEAQATAAHTARAARQAKFGKKGADAVRRHVQTEGKTTAALQSTGVLL</sequence>
<organism evidence="1 2">
    <name type="scientific">Mycobacteroides abscessus subsp. bolletii CRM-0020</name>
    <dbReference type="NCBI Taxonomy" id="1306401"/>
    <lineage>
        <taxon>Bacteria</taxon>
        <taxon>Bacillati</taxon>
        <taxon>Actinomycetota</taxon>
        <taxon>Actinomycetes</taxon>
        <taxon>Mycobacteriales</taxon>
        <taxon>Mycobacteriaceae</taxon>
        <taxon>Mycobacteroides</taxon>
        <taxon>Mycobacteroides abscessus</taxon>
    </lineage>
</organism>
<reference evidence="1 2" key="1">
    <citation type="journal article" date="2013" name="Genome Announc.">
        <title>Genome Sequence of an Epidemic Isolate of Mycobacterium abscessus subsp. bolletii from Rio de Janeiro, Brazil.</title>
        <authorList>
            <person name="Davidson R.M."/>
            <person name="Reynolds P.R."/>
            <person name="Farias-Hesson E."/>
            <person name="Duarte R.S."/>
            <person name="Jackson M."/>
            <person name="Strong M."/>
        </authorList>
    </citation>
    <scope>NUCLEOTIDE SEQUENCE [LARGE SCALE GENOMIC DNA]</scope>
    <source>
        <strain evidence="1 2">CRM-0020</strain>
    </source>
</reference>
<gene>
    <name evidence="1" type="ORF">J108_23545</name>
</gene>
<name>A0A829HM62_9MYCO</name>
<proteinExistence type="predicted"/>
<evidence type="ECO:0000313" key="2">
    <source>
        <dbReference type="Proteomes" id="UP000014969"/>
    </source>
</evidence>
<comment type="caution">
    <text evidence="1">The sequence shown here is derived from an EMBL/GenBank/DDBJ whole genome shotgun (WGS) entry which is preliminary data.</text>
</comment>
<accession>A0A829HM62</accession>
<dbReference type="Proteomes" id="UP000014969">
    <property type="component" value="Unassembled WGS sequence"/>
</dbReference>